<organism evidence="1">
    <name type="scientific">Woronichinia naegeliana WA131</name>
    <dbReference type="NCBI Taxonomy" id="2824559"/>
    <lineage>
        <taxon>Bacteria</taxon>
        <taxon>Bacillati</taxon>
        <taxon>Cyanobacteriota</taxon>
        <taxon>Cyanophyceae</taxon>
        <taxon>Synechococcales</taxon>
        <taxon>Coelosphaeriaceae</taxon>
        <taxon>Woronichinia</taxon>
    </lineage>
</organism>
<protein>
    <submittedName>
        <fullName evidence="1">Uncharacterized protein</fullName>
    </submittedName>
</protein>
<dbReference type="AlphaFoldDB" id="A0A977L1N4"/>
<accession>A0A977L1N4</accession>
<proteinExistence type="predicted"/>
<dbReference type="KEGG" id="wna:KA717_16130"/>
<name>A0A977L1N4_9CYAN</name>
<dbReference type="Proteomes" id="UP001065613">
    <property type="component" value="Chromosome"/>
</dbReference>
<evidence type="ECO:0000313" key="1">
    <source>
        <dbReference type="EMBL" id="UXE63931.1"/>
    </source>
</evidence>
<sequence>MSFDAQQLEEHCQTILQSRRIKNKIVILCEGSFAPLQGRRSPQSYGRMEDFPDANFYKACVPQKHNQYLPEFFNCGDCSTVIATYFKLLELHDQNPKNSYLTPKNLFTLVDLDIQIRPIYDYSFSDTESIFENLYCQFKVNEKNVTSHRIWTTGLIHKEAYFLIPELQTELFDKLVILGCDSKAEYKNNPLSLETIYWDMINSLSQDKAIITNFKTVQNRLKNLSFFEANGEEISPEQLQTIFQEKFKNAKDEEQKQKVILSLLTIKNAKTDYWEKIKKPKNWPYKSERFREQILLKIADFYSKKSQNPQYHIPYFLETVQAIAAQSQNEYLIALTQNSD</sequence>
<reference evidence="1" key="1">
    <citation type="submission" date="2021-04" db="EMBL/GenBank/DDBJ databases">
        <title>Genome sequence of Woronichinia naegeliana from Washington state freshwater lake bloom.</title>
        <authorList>
            <person name="Dreher T.W."/>
        </authorList>
    </citation>
    <scope>NUCLEOTIDE SEQUENCE</scope>
    <source>
        <strain evidence="1">WA131</strain>
    </source>
</reference>
<gene>
    <name evidence="1" type="ORF">KA717_16130</name>
</gene>
<dbReference type="EMBL" id="CP073041">
    <property type="protein sequence ID" value="UXE63931.1"/>
    <property type="molecule type" value="Genomic_DNA"/>
</dbReference>